<reference evidence="3 4" key="1">
    <citation type="submission" date="2022-11" db="EMBL/GenBank/DDBJ databases">
        <title>Minimal conservation of predation-associated metabolite biosynthetic gene clusters underscores biosynthetic potential of Myxococcota including descriptions for ten novel species: Archangium lansinium sp. nov., Myxococcus landrumus sp. nov., Nannocystis bai.</title>
        <authorList>
            <person name="Ahearne A."/>
            <person name="Stevens C."/>
            <person name="Dowd S."/>
        </authorList>
    </citation>
    <scope>NUCLEOTIDE SEQUENCE [LARGE SCALE GENOMIC DNA]</scope>
    <source>
        <strain evidence="3 4">BB15-2</strain>
    </source>
</reference>
<proteinExistence type="predicted"/>
<feature type="chain" id="PRO_5047530780" evidence="2">
    <location>
        <begin position="19"/>
        <end position="285"/>
    </location>
</feature>
<dbReference type="RefSeq" id="WP_272090924.1">
    <property type="nucleotide sequence ID" value="NZ_JAQNDL010000003.1"/>
</dbReference>
<evidence type="ECO:0000313" key="4">
    <source>
        <dbReference type="Proteomes" id="UP001221686"/>
    </source>
</evidence>
<feature type="signal peptide" evidence="2">
    <location>
        <begin position="1"/>
        <end position="18"/>
    </location>
</feature>
<comment type="caution">
    <text evidence="3">The sequence shown here is derived from an EMBL/GenBank/DDBJ whole genome shotgun (WGS) entry which is preliminary data.</text>
</comment>
<evidence type="ECO:0000256" key="1">
    <source>
        <dbReference type="SAM" id="MobiDB-lite"/>
    </source>
</evidence>
<feature type="compositionally biased region" description="Low complexity" evidence="1">
    <location>
        <begin position="81"/>
        <end position="126"/>
    </location>
</feature>
<protein>
    <submittedName>
        <fullName evidence="3">Uncharacterized protein</fullName>
    </submittedName>
</protein>
<dbReference type="PROSITE" id="PS51257">
    <property type="entry name" value="PROKAR_LIPOPROTEIN"/>
    <property type="match status" value="1"/>
</dbReference>
<evidence type="ECO:0000256" key="2">
    <source>
        <dbReference type="SAM" id="SignalP"/>
    </source>
</evidence>
<organism evidence="3 4">
    <name type="scientific">Nannocystis bainbridge</name>
    <dbReference type="NCBI Taxonomy" id="2995303"/>
    <lineage>
        <taxon>Bacteria</taxon>
        <taxon>Pseudomonadati</taxon>
        <taxon>Myxococcota</taxon>
        <taxon>Polyangia</taxon>
        <taxon>Nannocystales</taxon>
        <taxon>Nannocystaceae</taxon>
        <taxon>Nannocystis</taxon>
    </lineage>
</organism>
<keyword evidence="4" id="KW-1185">Reference proteome</keyword>
<dbReference type="Proteomes" id="UP001221686">
    <property type="component" value="Unassembled WGS sequence"/>
</dbReference>
<name>A0ABT5EAN1_9BACT</name>
<evidence type="ECO:0000313" key="3">
    <source>
        <dbReference type="EMBL" id="MDC0722394.1"/>
    </source>
</evidence>
<feature type="compositionally biased region" description="Polar residues" evidence="1">
    <location>
        <begin position="28"/>
        <end position="58"/>
    </location>
</feature>
<gene>
    <name evidence="3" type="ORF">POL25_36230</name>
</gene>
<dbReference type="EMBL" id="JAQNDL010000003">
    <property type="protein sequence ID" value="MDC0722394.1"/>
    <property type="molecule type" value="Genomic_DNA"/>
</dbReference>
<keyword evidence="2" id="KW-0732">Signal</keyword>
<feature type="compositionally biased region" description="Low complexity" evidence="1">
    <location>
        <begin position="60"/>
        <end position="72"/>
    </location>
</feature>
<accession>A0ABT5EAN1</accession>
<feature type="region of interest" description="Disordered" evidence="1">
    <location>
        <begin position="28"/>
        <end position="135"/>
    </location>
</feature>
<sequence length="285" mass="29858">MFISTRIHLCIVASTLLACTFQSKLYDSASDPASSDTEGESSQSPGGSDGESTYQGTTDEPAATEPEPATATSWVGTTDAGWTSTTDPTWTSTTGFSTDSHGETTAAVTTEWETGTTGVSSSYTTSAPEEPVPCEGEAEPIDAEVLAYLESQIAADPDSAGTTGEDDDPNLLYVRFSSETHSCADPHDRIGCGQQWELSVRIPSAFQAPGLYALSWPGVYAFGLETDTDQGGDNCSSGGSEAKGTLEIIAIDGDKVVGRLCHVKWSGFGNDFALDGKFIAPRCPE</sequence>